<proteinExistence type="evidence at transcript level"/>
<name>I3T2B3_LOTJA</name>
<accession>I3T2B3</accession>
<dbReference type="AlphaFoldDB" id="I3T2B3"/>
<reference evidence="1" key="1">
    <citation type="submission" date="2012-05" db="EMBL/GenBank/DDBJ databases">
        <authorList>
            <person name="Krishnakumar V."/>
            <person name="Cheung F."/>
            <person name="Xiao Y."/>
            <person name="Chan A."/>
            <person name="Moskal W.A."/>
            <person name="Town C.D."/>
        </authorList>
    </citation>
    <scope>NUCLEOTIDE SEQUENCE</scope>
</reference>
<protein>
    <submittedName>
        <fullName evidence="1">Uncharacterized protein</fullName>
    </submittedName>
</protein>
<sequence>MPEPYVKGLSSKQPLVSRGKPKLLRMISCTRESAITKTTRLASVESKQLLVKKLAGHMVLSGLQLI</sequence>
<evidence type="ECO:0000313" key="1">
    <source>
        <dbReference type="EMBL" id="AFK46655.1"/>
    </source>
</evidence>
<dbReference type="EMBL" id="BT146861">
    <property type="protein sequence ID" value="AFK46655.1"/>
    <property type="molecule type" value="mRNA"/>
</dbReference>
<organism evidence="1">
    <name type="scientific">Lotus japonicus</name>
    <name type="common">Lotus corniculatus var. japonicus</name>
    <dbReference type="NCBI Taxonomy" id="34305"/>
    <lineage>
        <taxon>Eukaryota</taxon>
        <taxon>Viridiplantae</taxon>
        <taxon>Streptophyta</taxon>
        <taxon>Embryophyta</taxon>
        <taxon>Tracheophyta</taxon>
        <taxon>Spermatophyta</taxon>
        <taxon>Magnoliopsida</taxon>
        <taxon>eudicotyledons</taxon>
        <taxon>Gunneridae</taxon>
        <taxon>Pentapetalae</taxon>
        <taxon>rosids</taxon>
        <taxon>fabids</taxon>
        <taxon>Fabales</taxon>
        <taxon>Fabaceae</taxon>
        <taxon>Papilionoideae</taxon>
        <taxon>50 kb inversion clade</taxon>
        <taxon>NPAAA clade</taxon>
        <taxon>Hologalegina</taxon>
        <taxon>robinioid clade</taxon>
        <taxon>Loteae</taxon>
        <taxon>Lotus</taxon>
    </lineage>
</organism>